<dbReference type="Pfam" id="PF20179">
    <property type="entry name" value="MSS51_C"/>
    <property type="match status" value="1"/>
</dbReference>
<dbReference type="STRING" id="7244.B4M8S2"/>
<dbReference type="eggNOG" id="ENOG502S5VW">
    <property type="taxonomic scope" value="Eukaryota"/>
</dbReference>
<gene>
    <name evidence="2" type="primary">Dvir\GJ18181</name>
    <name evidence="2" type="ORF">Dvir_GJ18181</name>
</gene>
<evidence type="ECO:0000259" key="1">
    <source>
        <dbReference type="Pfam" id="PF20179"/>
    </source>
</evidence>
<organism evidence="2 3">
    <name type="scientific">Drosophila virilis</name>
    <name type="common">Fruit fly</name>
    <dbReference type="NCBI Taxonomy" id="7244"/>
    <lineage>
        <taxon>Eukaryota</taxon>
        <taxon>Metazoa</taxon>
        <taxon>Ecdysozoa</taxon>
        <taxon>Arthropoda</taxon>
        <taxon>Hexapoda</taxon>
        <taxon>Insecta</taxon>
        <taxon>Pterygota</taxon>
        <taxon>Neoptera</taxon>
        <taxon>Endopterygota</taxon>
        <taxon>Diptera</taxon>
        <taxon>Brachycera</taxon>
        <taxon>Muscomorpha</taxon>
        <taxon>Ephydroidea</taxon>
        <taxon>Drosophilidae</taxon>
        <taxon>Drosophila</taxon>
    </lineage>
</organism>
<dbReference type="Proteomes" id="UP000008792">
    <property type="component" value="Unassembled WGS sequence"/>
</dbReference>
<dbReference type="InterPro" id="IPR046824">
    <property type="entry name" value="Mss51-like_C"/>
</dbReference>
<dbReference type="OMA" id="TPWTDLE"/>
<dbReference type="FunCoup" id="B4M8S2">
    <property type="interactions" value="1"/>
</dbReference>
<dbReference type="HOGENOM" id="CLU_031420_1_0_1"/>
<keyword evidence="3" id="KW-1185">Reference proteome</keyword>
<evidence type="ECO:0000313" key="3">
    <source>
        <dbReference type="Proteomes" id="UP000008792"/>
    </source>
</evidence>
<dbReference type="InParanoid" id="B4M8S2"/>
<proteinExistence type="predicted"/>
<dbReference type="PANTHER" id="PTHR28069">
    <property type="entry name" value="GH20023P"/>
    <property type="match status" value="1"/>
</dbReference>
<reference evidence="2 3" key="1">
    <citation type="journal article" date="2007" name="Nature">
        <title>Evolution of genes and genomes on the Drosophila phylogeny.</title>
        <authorList>
            <consortium name="Drosophila 12 Genomes Consortium"/>
            <person name="Clark A.G."/>
            <person name="Eisen M.B."/>
            <person name="Smith D.R."/>
            <person name="Bergman C.M."/>
            <person name="Oliver B."/>
            <person name="Markow T.A."/>
            <person name="Kaufman T.C."/>
            <person name="Kellis M."/>
            <person name="Gelbart W."/>
            <person name="Iyer V.N."/>
            <person name="Pollard D.A."/>
            <person name="Sackton T.B."/>
            <person name="Larracuente A.M."/>
            <person name="Singh N.D."/>
            <person name="Abad J.P."/>
            <person name="Abt D.N."/>
            <person name="Adryan B."/>
            <person name="Aguade M."/>
            <person name="Akashi H."/>
            <person name="Anderson W.W."/>
            <person name="Aquadro C.F."/>
            <person name="Ardell D.H."/>
            <person name="Arguello R."/>
            <person name="Artieri C.G."/>
            <person name="Barbash D.A."/>
            <person name="Barker D."/>
            <person name="Barsanti P."/>
            <person name="Batterham P."/>
            <person name="Batzoglou S."/>
            <person name="Begun D."/>
            <person name="Bhutkar A."/>
            <person name="Blanco E."/>
            <person name="Bosak S.A."/>
            <person name="Bradley R.K."/>
            <person name="Brand A.D."/>
            <person name="Brent M.R."/>
            <person name="Brooks A.N."/>
            <person name="Brown R.H."/>
            <person name="Butlin R.K."/>
            <person name="Caggese C."/>
            <person name="Calvi B.R."/>
            <person name="Bernardo de Carvalho A."/>
            <person name="Caspi A."/>
            <person name="Castrezana S."/>
            <person name="Celniker S.E."/>
            <person name="Chang J.L."/>
            <person name="Chapple C."/>
            <person name="Chatterji S."/>
            <person name="Chinwalla A."/>
            <person name="Civetta A."/>
            <person name="Clifton S.W."/>
            <person name="Comeron J.M."/>
            <person name="Costello J.C."/>
            <person name="Coyne J.A."/>
            <person name="Daub J."/>
            <person name="David R.G."/>
            <person name="Delcher A.L."/>
            <person name="Delehaunty K."/>
            <person name="Do C.B."/>
            <person name="Ebling H."/>
            <person name="Edwards K."/>
            <person name="Eickbush T."/>
            <person name="Evans J.D."/>
            <person name="Filipski A."/>
            <person name="Findeiss S."/>
            <person name="Freyhult E."/>
            <person name="Fulton L."/>
            <person name="Fulton R."/>
            <person name="Garcia A.C."/>
            <person name="Gardiner A."/>
            <person name="Garfield D.A."/>
            <person name="Garvin B.E."/>
            <person name="Gibson G."/>
            <person name="Gilbert D."/>
            <person name="Gnerre S."/>
            <person name="Godfrey J."/>
            <person name="Good R."/>
            <person name="Gotea V."/>
            <person name="Gravely B."/>
            <person name="Greenberg A.J."/>
            <person name="Griffiths-Jones S."/>
            <person name="Gross S."/>
            <person name="Guigo R."/>
            <person name="Gustafson E.A."/>
            <person name="Haerty W."/>
            <person name="Hahn M.W."/>
            <person name="Halligan D.L."/>
            <person name="Halpern A.L."/>
            <person name="Halter G.M."/>
            <person name="Han M.V."/>
            <person name="Heger A."/>
            <person name="Hillier L."/>
            <person name="Hinrichs A.S."/>
            <person name="Holmes I."/>
            <person name="Hoskins R.A."/>
            <person name="Hubisz M.J."/>
            <person name="Hultmark D."/>
            <person name="Huntley M.A."/>
            <person name="Jaffe D.B."/>
            <person name="Jagadeeshan S."/>
            <person name="Jeck W.R."/>
            <person name="Johnson J."/>
            <person name="Jones C.D."/>
            <person name="Jordan W.C."/>
            <person name="Karpen G.H."/>
            <person name="Kataoka E."/>
            <person name="Keightley P.D."/>
            <person name="Kheradpour P."/>
            <person name="Kirkness E.F."/>
            <person name="Koerich L.B."/>
            <person name="Kristiansen K."/>
            <person name="Kudrna D."/>
            <person name="Kulathinal R.J."/>
            <person name="Kumar S."/>
            <person name="Kwok R."/>
            <person name="Lander E."/>
            <person name="Langley C.H."/>
            <person name="Lapoint R."/>
            <person name="Lazzaro B.P."/>
            <person name="Lee S.J."/>
            <person name="Levesque L."/>
            <person name="Li R."/>
            <person name="Lin C.F."/>
            <person name="Lin M.F."/>
            <person name="Lindblad-Toh K."/>
            <person name="Llopart A."/>
            <person name="Long M."/>
            <person name="Low L."/>
            <person name="Lozovsky E."/>
            <person name="Lu J."/>
            <person name="Luo M."/>
            <person name="Machado C.A."/>
            <person name="Makalowski W."/>
            <person name="Marzo M."/>
            <person name="Matsuda M."/>
            <person name="Matzkin L."/>
            <person name="McAllister B."/>
            <person name="McBride C.S."/>
            <person name="McKernan B."/>
            <person name="McKernan K."/>
            <person name="Mendez-Lago M."/>
            <person name="Minx P."/>
            <person name="Mollenhauer M.U."/>
            <person name="Montooth K."/>
            <person name="Mount S.M."/>
            <person name="Mu X."/>
            <person name="Myers E."/>
            <person name="Negre B."/>
            <person name="Newfeld S."/>
            <person name="Nielsen R."/>
            <person name="Noor M.A."/>
            <person name="O'Grady P."/>
            <person name="Pachter L."/>
            <person name="Papaceit M."/>
            <person name="Parisi M.J."/>
            <person name="Parisi M."/>
            <person name="Parts L."/>
            <person name="Pedersen J.S."/>
            <person name="Pesole G."/>
            <person name="Phillippy A.M."/>
            <person name="Ponting C.P."/>
            <person name="Pop M."/>
            <person name="Porcelli D."/>
            <person name="Powell J.R."/>
            <person name="Prohaska S."/>
            <person name="Pruitt K."/>
            <person name="Puig M."/>
            <person name="Quesneville H."/>
            <person name="Ram K.R."/>
            <person name="Rand D."/>
            <person name="Rasmussen M.D."/>
            <person name="Reed L.K."/>
            <person name="Reenan R."/>
            <person name="Reily A."/>
            <person name="Remington K.A."/>
            <person name="Rieger T.T."/>
            <person name="Ritchie M.G."/>
            <person name="Robin C."/>
            <person name="Rogers Y.H."/>
            <person name="Rohde C."/>
            <person name="Rozas J."/>
            <person name="Rubenfield M.J."/>
            <person name="Ruiz A."/>
            <person name="Russo S."/>
            <person name="Salzberg S.L."/>
            <person name="Sanchez-Gracia A."/>
            <person name="Saranga D.J."/>
            <person name="Sato H."/>
            <person name="Schaeffer S.W."/>
            <person name="Schatz M.C."/>
            <person name="Schlenke T."/>
            <person name="Schwartz R."/>
            <person name="Segarra C."/>
            <person name="Singh R.S."/>
            <person name="Sirot L."/>
            <person name="Sirota M."/>
            <person name="Sisneros N.B."/>
            <person name="Smith C.D."/>
            <person name="Smith T.F."/>
            <person name="Spieth J."/>
            <person name="Stage D.E."/>
            <person name="Stark A."/>
            <person name="Stephan W."/>
            <person name="Strausberg R.L."/>
            <person name="Strempel S."/>
            <person name="Sturgill D."/>
            <person name="Sutton G."/>
            <person name="Sutton G.G."/>
            <person name="Tao W."/>
            <person name="Teichmann S."/>
            <person name="Tobari Y.N."/>
            <person name="Tomimura Y."/>
            <person name="Tsolas J.M."/>
            <person name="Valente V.L."/>
            <person name="Venter E."/>
            <person name="Venter J.C."/>
            <person name="Vicario S."/>
            <person name="Vieira F.G."/>
            <person name="Vilella A.J."/>
            <person name="Villasante A."/>
            <person name="Walenz B."/>
            <person name="Wang J."/>
            <person name="Wasserman M."/>
            <person name="Watts T."/>
            <person name="Wilson D."/>
            <person name="Wilson R.K."/>
            <person name="Wing R.A."/>
            <person name="Wolfner M.F."/>
            <person name="Wong A."/>
            <person name="Wong G.K."/>
            <person name="Wu C.I."/>
            <person name="Wu G."/>
            <person name="Yamamoto D."/>
            <person name="Yang H.P."/>
            <person name="Yang S.P."/>
            <person name="Yorke J.A."/>
            <person name="Yoshida K."/>
            <person name="Zdobnov E."/>
            <person name="Zhang P."/>
            <person name="Zhang Y."/>
            <person name="Zimin A.V."/>
            <person name="Baldwin J."/>
            <person name="Abdouelleil A."/>
            <person name="Abdulkadir J."/>
            <person name="Abebe A."/>
            <person name="Abera B."/>
            <person name="Abreu J."/>
            <person name="Acer S.C."/>
            <person name="Aftuck L."/>
            <person name="Alexander A."/>
            <person name="An P."/>
            <person name="Anderson E."/>
            <person name="Anderson S."/>
            <person name="Arachi H."/>
            <person name="Azer M."/>
            <person name="Bachantsang P."/>
            <person name="Barry A."/>
            <person name="Bayul T."/>
            <person name="Berlin A."/>
            <person name="Bessette D."/>
            <person name="Bloom T."/>
            <person name="Blye J."/>
            <person name="Boguslavskiy L."/>
            <person name="Bonnet C."/>
            <person name="Boukhgalter B."/>
            <person name="Bourzgui I."/>
            <person name="Brown A."/>
            <person name="Cahill P."/>
            <person name="Channer S."/>
            <person name="Cheshatsang Y."/>
            <person name="Chuda L."/>
            <person name="Citroen M."/>
            <person name="Collymore A."/>
            <person name="Cooke P."/>
            <person name="Costello M."/>
            <person name="D'Aco K."/>
            <person name="Daza R."/>
            <person name="De Haan G."/>
            <person name="DeGray S."/>
            <person name="DeMaso C."/>
            <person name="Dhargay N."/>
            <person name="Dooley K."/>
            <person name="Dooley E."/>
            <person name="Doricent M."/>
            <person name="Dorje P."/>
            <person name="Dorjee K."/>
            <person name="Dupes A."/>
            <person name="Elong R."/>
            <person name="Falk J."/>
            <person name="Farina A."/>
            <person name="Faro S."/>
            <person name="Ferguson D."/>
            <person name="Fisher S."/>
            <person name="Foley C.D."/>
            <person name="Franke A."/>
            <person name="Friedrich D."/>
            <person name="Gadbois L."/>
            <person name="Gearin G."/>
            <person name="Gearin C.R."/>
            <person name="Giannoukos G."/>
            <person name="Goode T."/>
            <person name="Graham J."/>
            <person name="Grandbois E."/>
            <person name="Grewal S."/>
            <person name="Gyaltsen K."/>
            <person name="Hafez N."/>
            <person name="Hagos B."/>
            <person name="Hall J."/>
            <person name="Henson C."/>
            <person name="Hollinger A."/>
            <person name="Honan T."/>
            <person name="Huard M.D."/>
            <person name="Hughes L."/>
            <person name="Hurhula B."/>
            <person name="Husby M.E."/>
            <person name="Kamat A."/>
            <person name="Kanga B."/>
            <person name="Kashin S."/>
            <person name="Khazanovich D."/>
            <person name="Kisner P."/>
            <person name="Lance K."/>
            <person name="Lara M."/>
            <person name="Lee W."/>
            <person name="Lennon N."/>
            <person name="Letendre F."/>
            <person name="LeVine R."/>
            <person name="Lipovsky A."/>
            <person name="Liu X."/>
            <person name="Liu J."/>
            <person name="Liu S."/>
            <person name="Lokyitsang T."/>
            <person name="Lokyitsang Y."/>
            <person name="Lubonja R."/>
            <person name="Lui A."/>
            <person name="MacDonald P."/>
            <person name="Magnisalis V."/>
            <person name="Maru K."/>
            <person name="Matthews C."/>
            <person name="McCusker W."/>
            <person name="McDonough S."/>
            <person name="Mehta T."/>
            <person name="Meldrim J."/>
            <person name="Meneus L."/>
            <person name="Mihai O."/>
            <person name="Mihalev A."/>
            <person name="Mihova T."/>
            <person name="Mittelman R."/>
            <person name="Mlenga V."/>
            <person name="Montmayeur A."/>
            <person name="Mulrain L."/>
            <person name="Navidi A."/>
            <person name="Naylor J."/>
            <person name="Negash T."/>
            <person name="Nguyen T."/>
            <person name="Nguyen N."/>
            <person name="Nicol R."/>
            <person name="Norbu C."/>
            <person name="Norbu N."/>
            <person name="Novod N."/>
            <person name="O'Neill B."/>
            <person name="Osman S."/>
            <person name="Markiewicz E."/>
            <person name="Oyono O.L."/>
            <person name="Patti C."/>
            <person name="Phunkhang P."/>
            <person name="Pierre F."/>
            <person name="Priest M."/>
            <person name="Raghuraman S."/>
            <person name="Rege F."/>
            <person name="Reyes R."/>
            <person name="Rise C."/>
            <person name="Rogov P."/>
            <person name="Ross K."/>
            <person name="Ryan E."/>
            <person name="Settipalli S."/>
            <person name="Shea T."/>
            <person name="Sherpa N."/>
            <person name="Shi L."/>
            <person name="Shih D."/>
            <person name="Sparrow T."/>
            <person name="Spaulding J."/>
            <person name="Stalker J."/>
            <person name="Stange-Thomann N."/>
            <person name="Stavropoulos S."/>
            <person name="Stone C."/>
            <person name="Strader C."/>
            <person name="Tesfaye S."/>
            <person name="Thomson T."/>
            <person name="Thoulutsang Y."/>
            <person name="Thoulutsang D."/>
            <person name="Topham K."/>
            <person name="Topping I."/>
            <person name="Tsamla T."/>
            <person name="Vassiliev H."/>
            <person name="Vo A."/>
            <person name="Wangchuk T."/>
            <person name="Wangdi T."/>
            <person name="Weiand M."/>
            <person name="Wilkinson J."/>
            <person name="Wilson A."/>
            <person name="Yadav S."/>
            <person name="Young G."/>
            <person name="Yu Q."/>
            <person name="Zembek L."/>
            <person name="Zhong D."/>
            <person name="Zimmer A."/>
            <person name="Zwirko Z."/>
            <person name="Jaffe D.B."/>
            <person name="Alvarez P."/>
            <person name="Brockman W."/>
            <person name="Butler J."/>
            <person name="Chin C."/>
            <person name="Gnerre S."/>
            <person name="Grabherr M."/>
            <person name="Kleber M."/>
            <person name="Mauceli E."/>
            <person name="MacCallum I."/>
        </authorList>
    </citation>
    <scope>NUCLEOTIDE SEQUENCE [LARGE SCALE GENOMIC DNA]</scope>
    <source>
        <strain evidence="3">Tucson 15010-1051.87</strain>
    </source>
</reference>
<feature type="domain" description="Mitochondrial splicing suppressor 51-like C-terminal" evidence="1">
    <location>
        <begin position="272"/>
        <end position="458"/>
    </location>
</feature>
<accession>B4M8S2</accession>
<dbReference type="KEGG" id="dvi:6634158"/>
<protein>
    <recommendedName>
        <fullName evidence="1">Mitochondrial splicing suppressor 51-like C-terminal domain-containing protein</fullName>
    </recommendedName>
</protein>
<sequence length="483" mass="55044">MSAINIDQVQYVSPLQCYICAINKASDLQNHQQLFLQQPQQHATDADANKQLAPTACDTPNIICRGCKMQRYCSLQHLVEDQAHRDFCRVLIELQKSQNIAHPLLLAGPLLGRAQLQQATAQLMLAVRVKLRRLLTRRECELIGYPGYCVVCYRLEPLTACVGCSGVAYCSAEHRRLDCCNHTPAVCRTLAFYYSPYRLLSSQLDIVQLKQRSDLKRSHLVETFYAATEIRIDSQPWRSLEQYERFAACSSFSGIASVCLALTNISFVAAPHEILSVYVVGAQELHRSYFQLMHLKFFFLQYPDVCQLEVYLIGHKLQPQTGEEVLTFMQGGCQRKVVLCTFPKTFERFVKTHRVDPVLIIIYNPDFAAMDTLTEGIVERKYPHAVQPSEQDDYSWHGCLLETLHTYGVPICFTSPTKLQARSDLNCVNALAKVHKIAIERVYNCTENPYREILPQHNPCPDDDETVIYANNYLEVVFTSIQC</sequence>
<name>B4M8S2_DROVI</name>
<dbReference type="EMBL" id="CH940654">
    <property type="protein sequence ID" value="EDW57598.1"/>
    <property type="molecule type" value="Genomic_DNA"/>
</dbReference>
<evidence type="ECO:0000313" key="2">
    <source>
        <dbReference type="EMBL" id="EDW57598.1"/>
    </source>
</evidence>
<dbReference type="PhylomeDB" id="B4M8S2"/>
<dbReference type="AlphaFoldDB" id="B4M8S2"/>
<dbReference type="OrthoDB" id="5282002at2759"/>